<evidence type="ECO:0000256" key="1">
    <source>
        <dbReference type="SAM" id="MobiDB-lite"/>
    </source>
</evidence>
<feature type="transmembrane region" description="Helical" evidence="2">
    <location>
        <begin position="193"/>
        <end position="217"/>
    </location>
</feature>
<feature type="transmembrane region" description="Helical" evidence="2">
    <location>
        <begin position="121"/>
        <end position="137"/>
    </location>
</feature>
<dbReference type="Proteomes" id="UP000309061">
    <property type="component" value="Chromosome"/>
</dbReference>
<dbReference type="OrthoDB" id="8478829at2"/>
<keyword evidence="2" id="KW-0472">Membrane</keyword>
<feature type="transmembrane region" description="Helical" evidence="2">
    <location>
        <begin position="29"/>
        <end position="49"/>
    </location>
</feature>
<feature type="transmembrane region" description="Helical" evidence="2">
    <location>
        <begin position="383"/>
        <end position="398"/>
    </location>
</feature>
<feature type="transmembrane region" description="Helical" evidence="2">
    <location>
        <begin position="249"/>
        <end position="271"/>
    </location>
</feature>
<proteinExistence type="predicted"/>
<dbReference type="PANTHER" id="PTHR37422">
    <property type="entry name" value="TEICHURONIC ACID BIOSYNTHESIS PROTEIN TUAE"/>
    <property type="match status" value="1"/>
</dbReference>
<evidence type="ECO:0008006" key="5">
    <source>
        <dbReference type="Google" id="ProtNLM"/>
    </source>
</evidence>
<feature type="transmembrane region" description="Helical" evidence="2">
    <location>
        <begin position="223"/>
        <end position="242"/>
    </location>
</feature>
<dbReference type="AlphaFoldDB" id="A0A6B8KKF2"/>
<dbReference type="EMBL" id="CP046052">
    <property type="protein sequence ID" value="QGM47140.1"/>
    <property type="molecule type" value="Genomic_DNA"/>
</dbReference>
<evidence type="ECO:0000313" key="3">
    <source>
        <dbReference type="EMBL" id="QGM47140.1"/>
    </source>
</evidence>
<dbReference type="KEGG" id="mhey:H2LOC_016370"/>
<organism evidence="3 4">
    <name type="scientific">Methylocystis heyeri</name>
    <dbReference type="NCBI Taxonomy" id="391905"/>
    <lineage>
        <taxon>Bacteria</taxon>
        <taxon>Pseudomonadati</taxon>
        <taxon>Pseudomonadota</taxon>
        <taxon>Alphaproteobacteria</taxon>
        <taxon>Hyphomicrobiales</taxon>
        <taxon>Methylocystaceae</taxon>
        <taxon>Methylocystis</taxon>
    </lineage>
</organism>
<feature type="transmembrane region" description="Helical" evidence="2">
    <location>
        <begin position="157"/>
        <end position="181"/>
    </location>
</feature>
<dbReference type="PANTHER" id="PTHR37422:SF13">
    <property type="entry name" value="LIPOPOLYSACCHARIDE BIOSYNTHESIS PROTEIN PA4999-RELATED"/>
    <property type="match status" value="1"/>
</dbReference>
<protein>
    <recommendedName>
        <fullName evidence="5">O-antigen ligase domain-containing protein</fullName>
    </recommendedName>
</protein>
<accession>A0A6B8KKF2</accession>
<evidence type="ECO:0000256" key="2">
    <source>
        <dbReference type="SAM" id="Phobius"/>
    </source>
</evidence>
<dbReference type="InterPro" id="IPR051533">
    <property type="entry name" value="WaaL-like"/>
</dbReference>
<feature type="transmembrane region" description="Helical" evidence="2">
    <location>
        <begin position="353"/>
        <end position="371"/>
    </location>
</feature>
<feature type="transmembrane region" description="Helical" evidence="2">
    <location>
        <begin position="61"/>
        <end position="86"/>
    </location>
</feature>
<sequence length="449" mass="48484">MTLLIAILTLLSSVNPGLAVGLSVLTFTLSASQIIPGWMLFLTGGMPALNLITRLRGSSRILYADIAAITLLVIRFTSVGFLSWAHDEDYINASKEDIFGILFYVAGRIFVVSRALPGFTFWMNVALACVFPVYIFSPNVDQAWDRLVFTGAEDAAVGLSLIFNVQLSSLIAGLFVLFLPKSRSLKDSLSTHFFWRGGIITIILSMATIAGGAYLLIQNGSRGALSGPIVAVVMSLIIPRLFDKHGGRLIISAAAIFLVLAGFVIFVYVYINSNTLDSGDRFDNFIDTIAIAMGLKKADIIDLALMERRNALMAAISLIETNNILFGCGYSCTVHFTGIYPHNIFVEILAENGLIGLIPLVILMGSALFGAGRALKARSNPELIVISTVFIAVFYQNQVSFSFLASRLLLFFAGCCVSMSTAPTRTRVASIRPPDSSSEPAADFSPTIT</sequence>
<keyword evidence="2" id="KW-0812">Transmembrane</keyword>
<dbReference type="RefSeq" id="WP_136497911.1">
    <property type="nucleotide sequence ID" value="NZ_CP046052.1"/>
</dbReference>
<feature type="region of interest" description="Disordered" evidence="1">
    <location>
        <begin position="428"/>
        <end position="449"/>
    </location>
</feature>
<name>A0A6B8KKF2_9HYPH</name>
<evidence type="ECO:0000313" key="4">
    <source>
        <dbReference type="Proteomes" id="UP000309061"/>
    </source>
</evidence>
<reference evidence="3 4" key="1">
    <citation type="submission" date="2019-11" db="EMBL/GenBank/DDBJ databases">
        <title>The genome sequence of Methylocystis heyeri.</title>
        <authorList>
            <person name="Oshkin I.Y."/>
            <person name="Miroshnikov K."/>
            <person name="Dedysh S.N."/>
        </authorList>
    </citation>
    <scope>NUCLEOTIDE SEQUENCE [LARGE SCALE GENOMIC DNA]</scope>
    <source>
        <strain evidence="3 4">H2</strain>
    </source>
</reference>
<keyword evidence="2" id="KW-1133">Transmembrane helix</keyword>
<keyword evidence="4" id="KW-1185">Reference proteome</keyword>
<gene>
    <name evidence="3" type="ORF">H2LOC_016370</name>
</gene>